<dbReference type="GO" id="GO:0005737">
    <property type="term" value="C:cytoplasm"/>
    <property type="evidence" value="ECO:0007669"/>
    <property type="project" value="TreeGrafter"/>
</dbReference>
<keyword evidence="1 4" id="KW-0808">Transferase</keyword>
<dbReference type="NCBIfam" id="NF005840">
    <property type="entry name" value="PRK07757.1"/>
    <property type="match status" value="1"/>
</dbReference>
<proteinExistence type="predicted"/>
<evidence type="ECO:0000256" key="2">
    <source>
        <dbReference type="ARBA" id="ARBA00023315"/>
    </source>
</evidence>
<dbReference type="InterPro" id="IPR045039">
    <property type="entry name" value="NSI-like"/>
</dbReference>
<reference evidence="4" key="1">
    <citation type="submission" date="2018-06" db="EMBL/GenBank/DDBJ databases">
        <authorList>
            <person name="Zhirakovskaya E."/>
        </authorList>
    </citation>
    <scope>NUCLEOTIDE SEQUENCE</scope>
</reference>
<dbReference type="GO" id="GO:0008080">
    <property type="term" value="F:N-acetyltransferase activity"/>
    <property type="evidence" value="ECO:0007669"/>
    <property type="project" value="InterPro"/>
</dbReference>
<feature type="domain" description="N-acetyltransferase" evidence="3">
    <location>
        <begin position="18"/>
        <end position="168"/>
    </location>
</feature>
<dbReference type="CDD" id="cd04301">
    <property type="entry name" value="NAT_SF"/>
    <property type="match status" value="1"/>
</dbReference>
<evidence type="ECO:0000259" key="3">
    <source>
        <dbReference type="PROSITE" id="PS51186"/>
    </source>
</evidence>
<dbReference type="Pfam" id="PF00583">
    <property type="entry name" value="Acetyltransf_1"/>
    <property type="match status" value="1"/>
</dbReference>
<name>A0A3B1C1A2_9ZZZZ</name>
<dbReference type="SUPFAM" id="SSF55729">
    <property type="entry name" value="Acyl-CoA N-acyltransferases (Nat)"/>
    <property type="match status" value="1"/>
</dbReference>
<dbReference type="InterPro" id="IPR016181">
    <property type="entry name" value="Acyl_CoA_acyltransferase"/>
</dbReference>
<dbReference type="InterPro" id="IPR000182">
    <property type="entry name" value="GNAT_dom"/>
</dbReference>
<gene>
    <name evidence="4" type="ORF">MNBD_NITROSPINAE02-536</name>
</gene>
<dbReference type="PROSITE" id="PS51186">
    <property type="entry name" value="GNAT"/>
    <property type="match status" value="1"/>
</dbReference>
<sequence length="179" mass="19992">MNDLSKLSKEAENARLPGRFRPAVIKDSKDIHALVNYYVGKGFMLPRALSEIYETIRQYCIYEEDGKTLGVCGLHVTWEDLGEVRALAVDPDSAGRGIGSALVKIALEEASRLGLPKVFTLTYVPDFFARLGFTIVDKQDFPHKIWGECIRCHKFPDCDETGMIIKVDEGLSVKNRSPA</sequence>
<evidence type="ECO:0000313" key="4">
    <source>
        <dbReference type="EMBL" id="VAX17784.1"/>
    </source>
</evidence>
<organism evidence="4">
    <name type="scientific">hydrothermal vent metagenome</name>
    <dbReference type="NCBI Taxonomy" id="652676"/>
    <lineage>
        <taxon>unclassified sequences</taxon>
        <taxon>metagenomes</taxon>
        <taxon>ecological metagenomes</taxon>
    </lineage>
</organism>
<evidence type="ECO:0000256" key="1">
    <source>
        <dbReference type="ARBA" id="ARBA00022679"/>
    </source>
</evidence>
<dbReference type="Gene3D" id="3.40.630.30">
    <property type="match status" value="1"/>
</dbReference>
<dbReference type="PANTHER" id="PTHR43626">
    <property type="entry name" value="ACYL-COA N-ACYLTRANSFERASE"/>
    <property type="match status" value="1"/>
</dbReference>
<dbReference type="AlphaFoldDB" id="A0A3B1C1A2"/>
<protein>
    <submittedName>
        <fullName evidence="4">Acetyltransferase, GNAT family</fullName>
    </submittedName>
</protein>
<accession>A0A3B1C1A2</accession>
<dbReference type="PANTHER" id="PTHR43626:SF4">
    <property type="entry name" value="GCN5-RELATED N-ACETYLTRANSFERASE 2, CHLOROPLASTIC"/>
    <property type="match status" value="1"/>
</dbReference>
<keyword evidence="2" id="KW-0012">Acyltransferase</keyword>
<dbReference type="EMBL" id="UOGE01000027">
    <property type="protein sequence ID" value="VAX17784.1"/>
    <property type="molecule type" value="Genomic_DNA"/>
</dbReference>